<feature type="domain" description="Methyl-accepting transducer" evidence="4">
    <location>
        <begin position="116"/>
        <end position="359"/>
    </location>
</feature>
<protein>
    <submittedName>
        <fullName evidence="5">Methyl-accepting chemotaxis protein</fullName>
    </submittedName>
</protein>
<evidence type="ECO:0000313" key="5">
    <source>
        <dbReference type="EMBL" id="SFR08144.1"/>
    </source>
</evidence>
<evidence type="ECO:0000256" key="1">
    <source>
        <dbReference type="ARBA" id="ARBA00023224"/>
    </source>
</evidence>
<dbReference type="GO" id="GO:0007165">
    <property type="term" value="P:signal transduction"/>
    <property type="evidence" value="ECO:0007669"/>
    <property type="project" value="UniProtKB-KW"/>
</dbReference>
<dbReference type="Gene3D" id="1.10.287.950">
    <property type="entry name" value="Methyl-accepting chemotaxis protein"/>
    <property type="match status" value="1"/>
</dbReference>
<feature type="transmembrane region" description="Helical" evidence="3">
    <location>
        <begin position="36"/>
        <end position="56"/>
    </location>
</feature>
<evidence type="ECO:0000256" key="3">
    <source>
        <dbReference type="SAM" id="Phobius"/>
    </source>
</evidence>
<sequence length="384" mass="41032">MQTLRAQMTMVTALFSMLTLGAACGGWWFTGKTATGLVGGGLMGLLMAAALSYYLFSRLHQDLQHILANTEKAIRGDLTGHIEQKNYGWGEFNLLINNIRRILKGVHKWFALVKDTSVTLDRAAEQITAGTEQVSTGSQDQAEQVTKLLSSIEKLAGQAGDCARQAAEAEKAARNAAATTGRGSAAVQKVLHEMTLLEQKFAHLSRSATNIVKFLEVIQDIASQTNLLALNAAIEAARAGEQGRGFAVVAEEVRNLAESSEKATKEVAQIVNEISSAVADTVQAVQTGLSCSREAEEIFHEINKTLDETGILVDNISRVAREQAESTDEMLGGAQAIAAVAQQAAASSQETAAVAQELTRSALSLKQVADIWHFGNENNTKGAH</sequence>
<proteinExistence type="predicted"/>
<dbReference type="InterPro" id="IPR004089">
    <property type="entry name" value="MCPsignal_dom"/>
</dbReference>
<feature type="transmembrane region" description="Helical" evidence="3">
    <location>
        <begin position="12"/>
        <end position="30"/>
    </location>
</feature>
<dbReference type="OrthoDB" id="1805332at2"/>
<keyword evidence="3" id="KW-1133">Transmembrane helix</keyword>
<accession>A0A1I6DRT8</accession>
<evidence type="ECO:0000256" key="2">
    <source>
        <dbReference type="PROSITE-ProRule" id="PRU00284"/>
    </source>
</evidence>
<dbReference type="SMART" id="SM00283">
    <property type="entry name" value="MA"/>
    <property type="match status" value="1"/>
</dbReference>
<name>A0A1I6DRT8_9FIRM</name>
<dbReference type="PROSITE" id="PS50111">
    <property type="entry name" value="CHEMOTAXIS_TRANSDUC_2"/>
    <property type="match status" value="1"/>
</dbReference>
<dbReference type="Pfam" id="PF00015">
    <property type="entry name" value="MCPsignal"/>
    <property type="match status" value="1"/>
</dbReference>
<dbReference type="Proteomes" id="UP000199584">
    <property type="component" value="Unassembled WGS sequence"/>
</dbReference>
<keyword evidence="3" id="KW-0812">Transmembrane</keyword>
<dbReference type="STRING" id="39060.SAMN05660706_11615"/>
<dbReference type="RefSeq" id="WP_092483811.1">
    <property type="nucleotide sequence ID" value="NZ_FOYM01000016.1"/>
</dbReference>
<organism evidence="5 6">
    <name type="scientific">Desulfoscipio geothermicus DSM 3669</name>
    <dbReference type="NCBI Taxonomy" id="1121426"/>
    <lineage>
        <taxon>Bacteria</taxon>
        <taxon>Bacillati</taxon>
        <taxon>Bacillota</taxon>
        <taxon>Clostridia</taxon>
        <taxon>Eubacteriales</taxon>
        <taxon>Desulfallaceae</taxon>
        <taxon>Desulfoscipio</taxon>
    </lineage>
</organism>
<dbReference type="PANTHER" id="PTHR32089">
    <property type="entry name" value="METHYL-ACCEPTING CHEMOTAXIS PROTEIN MCPB"/>
    <property type="match status" value="1"/>
</dbReference>
<keyword evidence="3" id="KW-0472">Membrane</keyword>
<evidence type="ECO:0000313" key="6">
    <source>
        <dbReference type="Proteomes" id="UP000199584"/>
    </source>
</evidence>
<dbReference type="EMBL" id="FOYM01000016">
    <property type="protein sequence ID" value="SFR08144.1"/>
    <property type="molecule type" value="Genomic_DNA"/>
</dbReference>
<dbReference type="PANTHER" id="PTHR32089:SF112">
    <property type="entry name" value="LYSOZYME-LIKE PROTEIN-RELATED"/>
    <property type="match status" value="1"/>
</dbReference>
<dbReference type="PROSITE" id="PS51257">
    <property type="entry name" value="PROKAR_LIPOPROTEIN"/>
    <property type="match status" value="1"/>
</dbReference>
<gene>
    <name evidence="5" type="ORF">SAMN05660706_11615</name>
</gene>
<dbReference type="SUPFAM" id="SSF58104">
    <property type="entry name" value="Methyl-accepting chemotaxis protein (MCP) signaling domain"/>
    <property type="match status" value="1"/>
</dbReference>
<dbReference type="GO" id="GO:0016020">
    <property type="term" value="C:membrane"/>
    <property type="evidence" value="ECO:0007669"/>
    <property type="project" value="InterPro"/>
</dbReference>
<dbReference type="AlphaFoldDB" id="A0A1I6DRT8"/>
<keyword evidence="6" id="KW-1185">Reference proteome</keyword>
<evidence type="ECO:0000259" key="4">
    <source>
        <dbReference type="PROSITE" id="PS50111"/>
    </source>
</evidence>
<keyword evidence="1 2" id="KW-0807">Transducer</keyword>
<reference evidence="6" key="1">
    <citation type="submission" date="2016-10" db="EMBL/GenBank/DDBJ databases">
        <authorList>
            <person name="Varghese N."/>
            <person name="Submissions S."/>
        </authorList>
    </citation>
    <scope>NUCLEOTIDE SEQUENCE [LARGE SCALE GENOMIC DNA]</scope>
    <source>
        <strain evidence="6">DSM 3669</strain>
    </source>
</reference>